<dbReference type="Gene3D" id="2.40.70.10">
    <property type="entry name" value="Acid Proteases"/>
    <property type="match status" value="2"/>
</dbReference>
<dbReference type="SUPFAM" id="SSF50630">
    <property type="entry name" value="Acid proteases"/>
    <property type="match status" value="1"/>
</dbReference>
<feature type="domain" description="Peptidase A1" evidence="2">
    <location>
        <begin position="49"/>
        <end position="474"/>
    </location>
</feature>
<dbReference type="CDD" id="cd05471">
    <property type="entry name" value="pepsin_like"/>
    <property type="match status" value="1"/>
</dbReference>
<organism evidence="3 4">
    <name type="scientific">Sparassis crispa</name>
    <dbReference type="NCBI Taxonomy" id="139825"/>
    <lineage>
        <taxon>Eukaryota</taxon>
        <taxon>Fungi</taxon>
        <taxon>Dikarya</taxon>
        <taxon>Basidiomycota</taxon>
        <taxon>Agaricomycotina</taxon>
        <taxon>Agaricomycetes</taxon>
        <taxon>Polyporales</taxon>
        <taxon>Sparassidaceae</taxon>
        <taxon>Sparassis</taxon>
    </lineage>
</organism>
<dbReference type="InterPro" id="IPR034164">
    <property type="entry name" value="Pepsin-like_dom"/>
</dbReference>
<keyword evidence="4" id="KW-1185">Reference proteome</keyword>
<name>A0A401GPK7_9APHY</name>
<dbReference type="AlphaFoldDB" id="A0A401GPK7"/>
<dbReference type="InParanoid" id="A0A401GPK7"/>
<dbReference type="InterPro" id="IPR021109">
    <property type="entry name" value="Peptidase_aspartic_dom_sf"/>
</dbReference>
<dbReference type="OrthoDB" id="3089at2759"/>
<evidence type="ECO:0000256" key="1">
    <source>
        <dbReference type="ARBA" id="ARBA00007447"/>
    </source>
</evidence>
<dbReference type="PRINTS" id="PR00792">
    <property type="entry name" value="PEPSIN"/>
</dbReference>
<dbReference type="InterPro" id="IPR033121">
    <property type="entry name" value="PEPTIDASE_A1"/>
</dbReference>
<dbReference type="PANTHER" id="PTHR47966">
    <property type="entry name" value="BETA-SITE APP-CLEAVING ENZYME, ISOFORM A-RELATED"/>
    <property type="match status" value="1"/>
</dbReference>
<dbReference type="PROSITE" id="PS51767">
    <property type="entry name" value="PEPTIDASE_A1"/>
    <property type="match status" value="1"/>
</dbReference>
<dbReference type="Proteomes" id="UP000287166">
    <property type="component" value="Unassembled WGS sequence"/>
</dbReference>
<evidence type="ECO:0000313" key="4">
    <source>
        <dbReference type="Proteomes" id="UP000287166"/>
    </source>
</evidence>
<proteinExistence type="inferred from homology"/>
<evidence type="ECO:0000313" key="3">
    <source>
        <dbReference type="EMBL" id="GBE84132.1"/>
    </source>
</evidence>
<sequence length="570" mass="59388">MFSSLSYGSDSFLATEKALHLPLQLTQRAQKRDSQTCASGLGDVLDVTYSVLVDVGGTETPLVLDTGSSDLWLVSDGCHTSACVNSGVPLYPQGSLHSTGLDAQLLYGDSRTGTHALGPIGTDVTGVAGLSVSGQCFAAIADTNTTVLDTGSAGIFGLGFPPVSVIWRQLLETDISGAPPSLPRRSRLPPLELTTANSSSVSTDGSFIGRPPFPSFTFLSPHRRIRQVKASLSDPSALAIEAFATYGPFVTRLIAQQALALPMVAITLQRDTFEVGGNAGLLSLGGLPSGVQEDHLRWVPVRGYSADEGGLPPAPEASNEIYPLLWEIPIDDVYFDGTKLPRSTLSAPSISLSALMDTGNSLIRGPQDVVNNILAQLGGPTGSFDCDTPHNLSFEIGGELFPIDPRDFARPHTANNSANSPRCTGAVAATDPPGEGGFLYSWSLGDPFLKSVLAAYYYGNLTHPSQDPPRVGFISTVPDDAGEALREAVQAAISAGAIFPATSEPAPSGTYMATTTGPGGVPQATHLAASYSSNARSSNAARITDYADGWTSLLVISMNLGAALLGFACL</sequence>
<evidence type="ECO:0000259" key="2">
    <source>
        <dbReference type="PROSITE" id="PS51767"/>
    </source>
</evidence>
<dbReference type="STRING" id="139825.A0A401GPK7"/>
<dbReference type="InterPro" id="IPR001461">
    <property type="entry name" value="Aspartic_peptidase_A1"/>
</dbReference>
<dbReference type="Pfam" id="PF00026">
    <property type="entry name" value="Asp"/>
    <property type="match status" value="2"/>
</dbReference>
<dbReference type="EMBL" id="BFAD01000006">
    <property type="protein sequence ID" value="GBE84132.1"/>
    <property type="molecule type" value="Genomic_DNA"/>
</dbReference>
<reference evidence="3 4" key="1">
    <citation type="journal article" date="2018" name="Sci. Rep.">
        <title>Genome sequence of the cauliflower mushroom Sparassis crispa (Hanabiratake) and its association with beneficial usage.</title>
        <authorList>
            <person name="Kiyama R."/>
            <person name="Furutani Y."/>
            <person name="Kawaguchi K."/>
            <person name="Nakanishi T."/>
        </authorList>
    </citation>
    <scope>NUCLEOTIDE SEQUENCE [LARGE SCALE GENOMIC DNA]</scope>
</reference>
<dbReference type="GeneID" id="38781049"/>
<dbReference type="PANTHER" id="PTHR47966:SF51">
    <property type="entry name" value="BETA-SITE APP-CLEAVING ENZYME, ISOFORM A-RELATED"/>
    <property type="match status" value="1"/>
</dbReference>
<accession>A0A401GPK7</accession>
<dbReference type="GO" id="GO:0004190">
    <property type="term" value="F:aspartic-type endopeptidase activity"/>
    <property type="evidence" value="ECO:0007669"/>
    <property type="project" value="InterPro"/>
</dbReference>
<dbReference type="GO" id="GO:0006508">
    <property type="term" value="P:proteolysis"/>
    <property type="evidence" value="ECO:0007669"/>
    <property type="project" value="InterPro"/>
</dbReference>
<comment type="similarity">
    <text evidence="1">Belongs to the peptidase A1 family.</text>
</comment>
<comment type="caution">
    <text evidence="3">The sequence shown here is derived from an EMBL/GenBank/DDBJ whole genome shotgun (WGS) entry which is preliminary data.</text>
</comment>
<protein>
    <recommendedName>
        <fullName evidence="2">Peptidase A1 domain-containing protein</fullName>
    </recommendedName>
</protein>
<gene>
    <name evidence="3" type="ORF">SCP_0601100</name>
</gene>
<dbReference type="RefSeq" id="XP_027615045.1">
    <property type="nucleotide sequence ID" value="XM_027759244.1"/>
</dbReference>